<dbReference type="GO" id="GO:0005975">
    <property type="term" value="P:carbohydrate metabolic process"/>
    <property type="evidence" value="ECO:0007669"/>
    <property type="project" value="InterPro"/>
</dbReference>
<evidence type="ECO:0000256" key="2">
    <source>
        <dbReference type="ARBA" id="ARBA00022801"/>
    </source>
</evidence>
<comment type="caution">
    <text evidence="6">The sequence shown here is derived from an EMBL/GenBank/DDBJ whole genome shotgun (WGS) entry which is preliminary data.</text>
</comment>
<evidence type="ECO:0000259" key="5">
    <source>
        <dbReference type="PROSITE" id="PS51677"/>
    </source>
</evidence>
<dbReference type="InterPro" id="IPR002509">
    <property type="entry name" value="NODB_dom"/>
</dbReference>
<dbReference type="PROSITE" id="PS51677">
    <property type="entry name" value="NODB"/>
    <property type="match status" value="1"/>
</dbReference>
<evidence type="ECO:0000256" key="1">
    <source>
        <dbReference type="ARBA" id="ARBA00022723"/>
    </source>
</evidence>
<reference evidence="6 7" key="1">
    <citation type="submission" date="2018-09" db="EMBL/GenBank/DDBJ databases">
        <title>Characterization of the phylogenetic diversity of five novel species belonging to the genus Bifidobacterium.</title>
        <authorList>
            <person name="Lugli G.A."/>
            <person name="Duranti S."/>
            <person name="Milani C."/>
        </authorList>
    </citation>
    <scope>NUCLEOTIDE SEQUENCE [LARGE SCALE GENOMIC DNA]</scope>
    <source>
        <strain evidence="6 7">2034B</strain>
    </source>
</reference>
<evidence type="ECO:0000313" key="6">
    <source>
        <dbReference type="EMBL" id="RSX52239.1"/>
    </source>
</evidence>
<dbReference type="Pfam" id="PF01522">
    <property type="entry name" value="Polysacc_deac_1"/>
    <property type="match status" value="1"/>
</dbReference>
<name>A0A430FHB8_9BIFI</name>
<dbReference type="CDD" id="cd10917">
    <property type="entry name" value="CE4_NodB_like_6s_7s"/>
    <property type="match status" value="1"/>
</dbReference>
<keyword evidence="4" id="KW-0472">Membrane</keyword>
<dbReference type="Gene3D" id="3.20.20.370">
    <property type="entry name" value="Glycoside hydrolase/deacetylase"/>
    <property type="match status" value="1"/>
</dbReference>
<feature type="region of interest" description="Disordered" evidence="3">
    <location>
        <begin position="1"/>
        <end position="55"/>
    </location>
</feature>
<dbReference type="PANTHER" id="PTHR10587:SF133">
    <property type="entry name" value="CHITIN DEACETYLASE 1-RELATED"/>
    <property type="match status" value="1"/>
</dbReference>
<sequence>MRFANTTDAAGASSEPIEELSFGSSVRTSFPHGGRGGYSGRGGRDNGSNGDNDGNAKRSKRIWLRIVLIVLAAALVVSSVSYGAWMWEHHWRTISVTANGTAYEVSVDTKLGTLLKDHRNFDKKPGRLLDITGGTIDQTGGEPVTVTINGTTVDAKQLDNTPLPENAHIKVTAGGDVTEGYTVGHETVEHGADINLAGSVQLLKQAGKDGEREIWIGKRSHKQVEKAITKQPQDLIVEAVNPRPAGRKVIALTFDDGPSKFSDPILDILKEKGVKATFFDLGQNAIEYATAEKRMIAEGHEVCSHSNSHADLPKLSRDALRAELSAGFANLEKASGTKTKVLRAPYGAFTKQQWEDAHDLIHMNVLWDIDTLDWKRPGEQAIHDAVLNHAHNGAIVLMHDGGGDRSQDVAALPSIIDDLKAQGYEFVTVKQLLEMSGVSVPK</sequence>
<dbReference type="SUPFAM" id="SSF88713">
    <property type="entry name" value="Glycoside hydrolase/deacetylase"/>
    <property type="match status" value="1"/>
</dbReference>
<protein>
    <submittedName>
        <fullName evidence="6">Polysaccharide deacetylase</fullName>
    </submittedName>
</protein>
<dbReference type="InterPro" id="IPR011330">
    <property type="entry name" value="Glyco_hydro/deAcase_b/a-brl"/>
</dbReference>
<feature type="domain" description="NodB homology" evidence="5">
    <location>
        <begin position="248"/>
        <end position="427"/>
    </location>
</feature>
<dbReference type="OrthoDB" id="9763050at2"/>
<gene>
    <name evidence="6" type="ORF">D2E25_1652</name>
</gene>
<keyword evidence="7" id="KW-1185">Reference proteome</keyword>
<dbReference type="Proteomes" id="UP000287533">
    <property type="component" value="Unassembled WGS sequence"/>
</dbReference>
<organism evidence="6 7">
    <name type="scientific">Bifidobacterium goeldii</name>
    <dbReference type="NCBI Taxonomy" id="2306975"/>
    <lineage>
        <taxon>Bacteria</taxon>
        <taxon>Bacillati</taxon>
        <taxon>Actinomycetota</taxon>
        <taxon>Actinomycetes</taxon>
        <taxon>Bifidobacteriales</taxon>
        <taxon>Bifidobacteriaceae</taxon>
        <taxon>Bifidobacterium</taxon>
    </lineage>
</organism>
<dbReference type="EMBL" id="QXGL01000005">
    <property type="protein sequence ID" value="RSX52239.1"/>
    <property type="molecule type" value="Genomic_DNA"/>
</dbReference>
<evidence type="ECO:0000313" key="7">
    <source>
        <dbReference type="Proteomes" id="UP000287533"/>
    </source>
</evidence>
<feature type="transmembrane region" description="Helical" evidence="4">
    <location>
        <begin position="62"/>
        <end position="87"/>
    </location>
</feature>
<dbReference type="InterPro" id="IPR050248">
    <property type="entry name" value="Polysacc_deacetylase_ArnD"/>
</dbReference>
<dbReference type="GO" id="GO:0046872">
    <property type="term" value="F:metal ion binding"/>
    <property type="evidence" value="ECO:0007669"/>
    <property type="project" value="UniProtKB-KW"/>
</dbReference>
<keyword evidence="4" id="KW-1133">Transmembrane helix</keyword>
<dbReference type="GO" id="GO:0016020">
    <property type="term" value="C:membrane"/>
    <property type="evidence" value="ECO:0007669"/>
    <property type="project" value="TreeGrafter"/>
</dbReference>
<keyword evidence="4" id="KW-0812">Transmembrane</keyword>
<evidence type="ECO:0000256" key="4">
    <source>
        <dbReference type="SAM" id="Phobius"/>
    </source>
</evidence>
<proteinExistence type="predicted"/>
<keyword evidence="1" id="KW-0479">Metal-binding</keyword>
<dbReference type="PANTHER" id="PTHR10587">
    <property type="entry name" value="GLYCOSYL TRANSFERASE-RELATED"/>
    <property type="match status" value="1"/>
</dbReference>
<accession>A0A430FHB8</accession>
<dbReference type="GO" id="GO:0016810">
    <property type="term" value="F:hydrolase activity, acting on carbon-nitrogen (but not peptide) bonds"/>
    <property type="evidence" value="ECO:0007669"/>
    <property type="project" value="InterPro"/>
</dbReference>
<keyword evidence="2" id="KW-0378">Hydrolase</keyword>
<dbReference type="AlphaFoldDB" id="A0A430FHB8"/>
<evidence type="ECO:0000256" key="3">
    <source>
        <dbReference type="SAM" id="MobiDB-lite"/>
    </source>
</evidence>